<name>A0A5M9ZHM5_9BIFI</name>
<evidence type="ECO:0000313" key="2">
    <source>
        <dbReference type="Proteomes" id="UP000410049"/>
    </source>
</evidence>
<dbReference type="EMBL" id="RZUH01000020">
    <property type="protein sequence ID" value="KAA8825098.1"/>
    <property type="molecule type" value="Genomic_DNA"/>
</dbReference>
<reference evidence="1 2" key="1">
    <citation type="journal article" date="2019" name="Syst. Appl. Microbiol.">
        <title>Characterization of Bifidobacterium species in feaces of the Egyptian fruit bat: Description of B. vespertilionis sp. nov. and B. rousetti sp. nov.</title>
        <authorList>
            <person name="Modesto M."/>
            <person name="Satti M."/>
            <person name="Watanabe K."/>
            <person name="Puglisi E."/>
            <person name="Morelli L."/>
            <person name="Huang C.-H."/>
            <person name="Liou J.-S."/>
            <person name="Miyashita M."/>
            <person name="Tamura T."/>
            <person name="Saito S."/>
            <person name="Mori K."/>
            <person name="Huang L."/>
            <person name="Sciavilla P."/>
            <person name="Sandri C."/>
            <person name="Spiezio C."/>
            <person name="Vitali F."/>
            <person name="Cavalieri D."/>
            <person name="Perpetuini G."/>
            <person name="Tofalo R."/>
            <person name="Bonetti A."/>
            <person name="Arita M."/>
            <person name="Mattarelli P."/>
        </authorList>
    </citation>
    <scope>NUCLEOTIDE SEQUENCE [LARGE SCALE GENOMIC DNA]</scope>
    <source>
        <strain evidence="1 2">RST17</strain>
    </source>
</reference>
<sequence length="261" mass="29298">MAPPAPRRRAAAGSFADFARTLPNLASYRRDGDTATLGFDDGRTLTVAHAGGATTFTLADAEGRIIYRSTQHPEDCPPRYRRSTLRRMTKRLASRTEGFMPEPDLADQRTLADGTVLTVDDTAYGFVLEVSDADGRTLHRGEYRRERYGRYGAYLAARREALDRAQHAIEKGGPELLKSREWSRLNPPAPKTRDEAELARARDRHRDWLRRQAEGPAERRFAYYCAECGRPVDKGTGSRGLCGTCSRRARRREARAAQAAR</sequence>
<protein>
    <submittedName>
        <fullName evidence="1">Uncharacterized protein</fullName>
    </submittedName>
</protein>
<accession>A0A5M9ZHM5</accession>
<dbReference type="AlphaFoldDB" id="A0A5M9ZHM5"/>
<organism evidence="1 2">
    <name type="scientific">Bifidobacterium myosotis</name>
    <dbReference type="NCBI Taxonomy" id="1630166"/>
    <lineage>
        <taxon>Bacteria</taxon>
        <taxon>Bacillati</taxon>
        <taxon>Actinomycetota</taxon>
        <taxon>Actinomycetes</taxon>
        <taxon>Bifidobacteriales</taxon>
        <taxon>Bifidobacteriaceae</taxon>
        <taxon>Bifidobacterium</taxon>
    </lineage>
</organism>
<dbReference type="RefSeq" id="WP_150380263.1">
    <property type="nucleotide sequence ID" value="NZ_RZUH01000020.1"/>
</dbReference>
<comment type="caution">
    <text evidence="1">The sequence shown here is derived from an EMBL/GenBank/DDBJ whole genome shotgun (WGS) entry which is preliminary data.</text>
</comment>
<dbReference type="Proteomes" id="UP000410049">
    <property type="component" value="Unassembled WGS sequence"/>
</dbReference>
<proteinExistence type="predicted"/>
<gene>
    <name evidence="1" type="ORF">EMO91_12785</name>
</gene>
<evidence type="ECO:0000313" key="1">
    <source>
        <dbReference type="EMBL" id="KAA8825098.1"/>
    </source>
</evidence>